<protein>
    <submittedName>
        <fullName evidence="2">Uncharacterized protein</fullName>
    </submittedName>
</protein>
<organism evidence="2 3">
    <name type="scientific">Rhizoclosmatium globosum</name>
    <dbReference type="NCBI Taxonomy" id="329046"/>
    <lineage>
        <taxon>Eukaryota</taxon>
        <taxon>Fungi</taxon>
        <taxon>Fungi incertae sedis</taxon>
        <taxon>Chytridiomycota</taxon>
        <taxon>Chytridiomycota incertae sedis</taxon>
        <taxon>Chytridiomycetes</taxon>
        <taxon>Chytridiales</taxon>
        <taxon>Chytriomycetaceae</taxon>
        <taxon>Rhizoclosmatium</taxon>
    </lineage>
</organism>
<name>A0A1Y2CJH1_9FUNG</name>
<evidence type="ECO:0000313" key="2">
    <source>
        <dbReference type="EMBL" id="ORY47057.1"/>
    </source>
</evidence>
<proteinExistence type="predicted"/>
<feature type="compositionally biased region" description="Basic and acidic residues" evidence="1">
    <location>
        <begin position="97"/>
        <end position="114"/>
    </location>
</feature>
<keyword evidence="3" id="KW-1185">Reference proteome</keyword>
<comment type="caution">
    <text evidence="2">The sequence shown here is derived from an EMBL/GenBank/DDBJ whole genome shotgun (WGS) entry which is preliminary data.</text>
</comment>
<dbReference type="AlphaFoldDB" id="A0A1Y2CJH1"/>
<evidence type="ECO:0000256" key="1">
    <source>
        <dbReference type="SAM" id="MobiDB-lite"/>
    </source>
</evidence>
<dbReference type="Proteomes" id="UP000193642">
    <property type="component" value="Unassembled WGS sequence"/>
</dbReference>
<dbReference type="EMBL" id="MCGO01000015">
    <property type="protein sequence ID" value="ORY47057.1"/>
    <property type="molecule type" value="Genomic_DNA"/>
</dbReference>
<gene>
    <name evidence="2" type="ORF">BCR33DRAFT_764688</name>
</gene>
<reference evidence="2 3" key="1">
    <citation type="submission" date="2016-07" db="EMBL/GenBank/DDBJ databases">
        <title>Pervasive Adenine N6-methylation of Active Genes in Fungi.</title>
        <authorList>
            <consortium name="DOE Joint Genome Institute"/>
            <person name="Mondo S.J."/>
            <person name="Dannebaum R.O."/>
            <person name="Kuo R.C."/>
            <person name="Labutti K."/>
            <person name="Haridas S."/>
            <person name="Kuo A."/>
            <person name="Salamov A."/>
            <person name="Ahrendt S.R."/>
            <person name="Lipzen A."/>
            <person name="Sullivan W."/>
            <person name="Andreopoulos W.B."/>
            <person name="Clum A."/>
            <person name="Lindquist E."/>
            <person name="Daum C."/>
            <person name="Ramamoorthy G.K."/>
            <person name="Gryganskyi A."/>
            <person name="Culley D."/>
            <person name="Magnuson J.K."/>
            <person name="James T.Y."/>
            <person name="O'Malley M.A."/>
            <person name="Stajich J.E."/>
            <person name="Spatafora J.W."/>
            <person name="Visel A."/>
            <person name="Grigoriev I.V."/>
        </authorList>
    </citation>
    <scope>NUCLEOTIDE SEQUENCE [LARGE SCALE GENOMIC DNA]</scope>
    <source>
        <strain evidence="2 3">JEL800</strain>
    </source>
</reference>
<feature type="region of interest" description="Disordered" evidence="1">
    <location>
        <begin position="60"/>
        <end position="119"/>
    </location>
</feature>
<evidence type="ECO:0000313" key="3">
    <source>
        <dbReference type="Proteomes" id="UP000193642"/>
    </source>
</evidence>
<accession>A0A1Y2CJH1</accession>
<sequence>MSMTTSLFTQTLRTVTFQWKRLQYGILATLGYISEQERQFQWLASRIWDSNENHSIILHRPPRKDGVVSSPDVNEDQNERVRDGFLANKNPDVGNKQNEKQDSNKPEEHVHRNLEPLNEDLDVSSDGGTDDYFGFNPLVDFWVGPKSLLNEILGNDLNGYDEITYEEELKELREIMLSA</sequence>